<keyword evidence="2" id="KW-1185">Reference proteome</keyword>
<accession>A0A1H7NIU1</accession>
<organism evidence="1 2">
    <name type="scientific">Aquimarina amphilecti</name>
    <dbReference type="NCBI Taxonomy" id="1038014"/>
    <lineage>
        <taxon>Bacteria</taxon>
        <taxon>Pseudomonadati</taxon>
        <taxon>Bacteroidota</taxon>
        <taxon>Flavobacteriia</taxon>
        <taxon>Flavobacteriales</taxon>
        <taxon>Flavobacteriaceae</taxon>
        <taxon>Aquimarina</taxon>
    </lineage>
</organism>
<sequence length="59" mass="6758">MKQIKKLEGAKILSKQQQQDVNGGIYVLSNQSNRRRRCDPALSCCYHNGYTWVQGPPCF</sequence>
<dbReference type="EMBL" id="FOAB01000003">
    <property type="protein sequence ID" value="SEL23304.1"/>
    <property type="molecule type" value="Genomic_DNA"/>
</dbReference>
<gene>
    <name evidence="1" type="ORF">SAMN04487910_2104</name>
</gene>
<evidence type="ECO:0000313" key="1">
    <source>
        <dbReference type="EMBL" id="SEL23304.1"/>
    </source>
</evidence>
<dbReference type="Proteomes" id="UP000198521">
    <property type="component" value="Unassembled WGS sequence"/>
</dbReference>
<proteinExistence type="predicted"/>
<name>A0A1H7NIU1_AQUAM</name>
<dbReference type="STRING" id="1038014.SAMN04487910_2104"/>
<dbReference type="OrthoDB" id="1163981at2"/>
<reference evidence="1 2" key="1">
    <citation type="submission" date="2016-10" db="EMBL/GenBank/DDBJ databases">
        <authorList>
            <person name="de Groot N.N."/>
        </authorList>
    </citation>
    <scope>NUCLEOTIDE SEQUENCE [LARGE SCALE GENOMIC DNA]</scope>
    <source>
        <strain evidence="1 2">DSM 25232</strain>
    </source>
</reference>
<dbReference type="RefSeq" id="WP_091408065.1">
    <property type="nucleotide sequence ID" value="NZ_FOAB01000003.1"/>
</dbReference>
<protein>
    <submittedName>
        <fullName evidence="1">Uncharacterized protein</fullName>
    </submittedName>
</protein>
<dbReference type="AlphaFoldDB" id="A0A1H7NIU1"/>
<evidence type="ECO:0000313" key="2">
    <source>
        <dbReference type="Proteomes" id="UP000198521"/>
    </source>
</evidence>